<name>A0ACC2ZRL9_9EURO</name>
<reference evidence="1" key="1">
    <citation type="submission" date="2022-10" db="EMBL/GenBank/DDBJ databases">
        <title>Culturing micro-colonial fungi from biological soil crusts in the Mojave desert and describing Neophaeococcomyces mojavensis, and introducing the new genera and species Taxawa tesnikishii.</title>
        <authorList>
            <person name="Kurbessoian T."/>
            <person name="Stajich J.E."/>
        </authorList>
    </citation>
    <scope>NUCLEOTIDE SEQUENCE</scope>
    <source>
        <strain evidence="1">JES_112</strain>
    </source>
</reference>
<dbReference type="Proteomes" id="UP001172386">
    <property type="component" value="Unassembled WGS sequence"/>
</dbReference>
<evidence type="ECO:0000313" key="1">
    <source>
        <dbReference type="EMBL" id="KAJ9650233.1"/>
    </source>
</evidence>
<accession>A0ACC2ZRL9</accession>
<evidence type="ECO:0000313" key="2">
    <source>
        <dbReference type="Proteomes" id="UP001172386"/>
    </source>
</evidence>
<keyword evidence="2" id="KW-1185">Reference proteome</keyword>
<proteinExistence type="predicted"/>
<dbReference type="EMBL" id="JAPDRQ010000367">
    <property type="protein sequence ID" value="KAJ9650233.1"/>
    <property type="molecule type" value="Genomic_DNA"/>
</dbReference>
<sequence>MSGQDEPDEQAANAAREAAQKAVMMSDLGSTRREEIRTADYRNGDVNTRRIMRERDCVQTGTEASVRAAANKSALAKWSDIKQIGTSTEPDEINIADGQSHRVQLSRGMRAMRARQPYVPDEEDNGVKGILPVQAPTSRVRRPLQNEFPIPKRQRNLSTSGDHSIHNDNPPADPRSTCVPTAQAHQTGPPLAPLSSHFDRSDFPLDPAVDPGRRTYKYSSKNRNNNVYNRGDSTSPRPASPSLRSARGGGNRGGRLHLEQRRRLSVTPPLDQNQLVQSQMAQINRVIAKVSSRRRQVDAITPQPVPTPASVSLTPTQALPQDTASGTTASAWAIHNLATNPIAETVAKTNLIAEATAPVATAEVATLELPKQGAGHQTKGERAPEALAAKSKALPPDAVTTADVPNIMDLPTEEISKASVISPIKNAISAPSTLQVTNGITSTQKPATEPTRIAQQEIDESLKPLAQTIVSVPELYHFDSRRSKTSDTTDTRKQALASADSFWKWKNGNSRSQNPFEIPPRNSMDSPAVPAIPTVRHVVKPTPLIVPPPDMTASPLRVSRPATLKPPTNESQWTRPAQIVPEDAQAVTIATPPAAGRNSPTGTGVTELTERFTAFNLNPPLQDDSVEVIEMAGRQVLVSEVCATFGMTREAVIAMYRAQKAKKANGKFQNPFCK</sequence>
<protein>
    <submittedName>
        <fullName evidence="1">Uncharacterized protein</fullName>
    </submittedName>
</protein>
<organism evidence="1 2">
    <name type="scientific">Neophaeococcomyces mojaviensis</name>
    <dbReference type="NCBI Taxonomy" id="3383035"/>
    <lineage>
        <taxon>Eukaryota</taxon>
        <taxon>Fungi</taxon>
        <taxon>Dikarya</taxon>
        <taxon>Ascomycota</taxon>
        <taxon>Pezizomycotina</taxon>
        <taxon>Eurotiomycetes</taxon>
        <taxon>Chaetothyriomycetidae</taxon>
        <taxon>Chaetothyriales</taxon>
        <taxon>Chaetothyriales incertae sedis</taxon>
        <taxon>Neophaeococcomyces</taxon>
    </lineage>
</organism>
<comment type="caution">
    <text evidence="1">The sequence shown here is derived from an EMBL/GenBank/DDBJ whole genome shotgun (WGS) entry which is preliminary data.</text>
</comment>
<gene>
    <name evidence="1" type="ORF">H2198_010458</name>
</gene>